<evidence type="ECO:0000256" key="11">
    <source>
        <dbReference type="SAM" id="SignalP"/>
    </source>
</evidence>
<reference evidence="15" key="1">
    <citation type="submission" date="2025-08" db="UniProtKB">
        <authorList>
            <consortium name="Ensembl"/>
        </authorList>
    </citation>
    <scope>IDENTIFICATION</scope>
</reference>
<dbReference type="GeneTree" id="ENSGT00940000156615"/>
<feature type="domain" description="NTR" evidence="13">
    <location>
        <begin position="530"/>
        <end position="652"/>
    </location>
</feature>
<protein>
    <recommendedName>
        <fullName evidence="2">Netrin-1</fullName>
    </recommendedName>
</protein>
<dbReference type="InterPro" id="IPR018933">
    <property type="entry name" value="Netrin_module_non-TIMP"/>
</dbReference>
<dbReference type="InterPro" id="IPR008979">
    <property type="entry name" value="Galactose-bd-like_sf"/>
</dbReference>
<dbReference type="GO" id="GO:0043256">
    <property type="term" value="C:laminin complex"/>
    <property type="evidence" value="ECO:0007669"/>
    <property type="project" value="TreeGrafter"/>
</dbReference>
<evidence type="ECO:0000259" key="14">
    <source>
        <dbReference type="PROSITE" id="PS51117"/>
    </source>
</evidence>
<dbReference type="Proteomes" id="UP000694546">
    <property type="component" value="Chromosome 4"/>
</dbReference>
<feature type="region of interest" description="Disordered" evidence="10">
    <location>
        <begin position="188"/>
        <end position="212"/>
    </location>
</feature>
<feature type="compositionally biased region" description="Gly residues" evidence="10">
    <location>
        <begin position="188"/>
        <end position="198"/>
    </location>
</feature>
<evidence type="ECO:0000256" key="3">
    <source>
        <dbReference type="ARBA" id="ARBA00022525"/>
    </source>
</evidence>
<dbReference type="GO" id="GO:0048514">
    <property type="term" value="P:blood vessel morphogenesis"/>
    <property type="evidence" value="ECO:0007669"/>
    <property type="project" value="Ensembl"/>
</dbReference>
<dbReference type="Ensembl" id="ENSGMOT00000010232.2">
    <property type="protein sequence ID" value="ENSGMOP00000009964.2"/>
    <property type="gene ID" value="ENSGMOG00000009327.2"/>
</dbReference>
<evidence type="ECO:0000313" key="15">
    <source>
        <dbReference type="Ensembl" id="ENSGMOP00000009964.2"/>
    </source>
</evidence>
<evidence type="ECO:0000259" key="13">
    <source>
        <dbReference type="PROSITE" id="PS50189"/>
    </source>
</evidence>
<dbReference type="Gene3D" id="2.170.300.10">
    <property type="entry name" value="Tie2 ligand-binding domain superfamily"/>
    <property type="match status" value="1"/>
</dbReference>
<feature type="domain" description="Laminin EGF-like" evidence="12">
    <location>
        <begin position="366"/>
        <end position="427"/>
    </location>
</feature>
<evidence type="ECO:0000256" key="5">
    <source>
        <dbReference type="ARBA" id="ARBA00022737"/>
    </source>
</evidence>
<reference evidence="15" key="2">
    <citation type="submission" date="2025-09" db="UniProtKB">
        <authorList>
            <consortium name="Ensembl"/>
        </authorList>
    </citation>
    <scope>IDENTIFICATION</scope>
</reference>
<accession>A0A8C4ZC44</accession>
<dbReference type="PRINTS" id="PR00011">
    <property type="entry name" value="EGFLAMININ"/>
</dbReference>
<keyword evidence="8 9" id="KW-0424">Laminin EGF-like domain</keyword>
<evidence type="ECO:0000256" key="4">
    <source>
        <dbReference type="ARBA" id="ARBA00022729"/>
    </source>
</evidence>
<dbReference type="CDD" id="cd00055">
    <property type="entry name" value="EGF_Lam"/>
    <property type="match status" value="3"/>
</dbReference>
<keyword evidence="7" id="KW-0325">Glycoprotein</keyword>
<dbReference type="InterPro" id="IPR002049">
    <property type="entry name" value="LE_dom"/>
</dbReference>
<dbReference type="GO" id="GO:0034446">
    <property type="term" value="P:substrate adhesion-dependent cell spreading"/>
    <property type="evidence" value="ECO:0007669"/>
    <property type="project" value="TreeGrafter"/>
</dbReference>
<evidence type="ECO:0000256" key="2">
    <source>
        <dbReference type="ARBA" id="ARBA00015919"/>
    </source>
</evidence>
<dbReference type="GO" id="GO:0016477">
    <property type="term" value="P:cell migration"/>
    <property type="evidence" value="ECO:0007669"/>
    <property type="project" value="TreeGrafter"/>
</dbReference>
<dbReference type="RefSeq" id="XP_030209042.1">
    <property type="nucleotide sequence ID" value="XM_030353182.1"/>
</dbReference>
<dbReference type="SUPFAM" id="SSF49785">
    <property type="entry name" value="Galactose-binding domain-like"/>
    <property type="match status" value="1"/>
</dbReference>
<feature type="chain" id="PRO_5045901019" description="Netrin-1" evidence="11">
    <location>
        <begin position="19"/>
        <end position="654"/>
    </location>
</feature>
<evidence type="ECO:0000259" key="12">
    <source>
        <dbReference type="PROSITE" id="PS50027"/>
    </source>
</evidence>
<evidence type="ECO:0000256" key="8">
    <source>
        <dbReference type="ARBA" id="ARBA00023292"/>
    </source>
</evidence>
<comment type="subcellular location">
    <subcellularLocation>
        <location evidence="1">Secreted</location>
    </subcellularLocation>
</comment>
<feature type="disulfide bond" evidence="9">
    <location>
        <begin position="395"/>
        <end position="404"/>
    </location>
</feature>
<dbReference type="PANTHER" id="PTHR10574">
    <property type="entry name" value="NETRIN/LAMININ-RELATED"/>
    <property type="match status" value="1"/>
</dbReference>
<dbReference type="PROSITE" id="PS01248">
    <property type="entry name" value="EGF_LAM_1"/>
    <property type="match status" value="1"/>
</dbReference>
<feature type="domain" description="Laminin N-terminal" evidence="14">
    <location>
        <begin position="41"/>
        <end position="296"/>
    </location>
</feature>
<dbReference type="InterPro" id="IPR008993">
    <property type="entry name" value="TIMP-like_OB-fold"/>
</dbReference>
<name>A0A8C4ZC44_GADMO</name>
<proteinExistence type="predicted"/>
<evidence type="ECO:0000256" key="6">
    <source>
        <dbReference type="ARBA" id="ARBA00023157"/>
    </source>
</evidence>
<dbReference type="GeneID" id="115541442"/>
<feature type="disulfide bond" evidence="9">
    <location>
        <begin position="455"/>
        <end position="464"/>
    </location>
</feature>
<dbReference type="Pfam" id="PF00053">
    <property type="entry name" value="EGF_laminin"/>
    <property type="match status" value="2"/>
</dbReference>
<dbReference type="GO" id="GO:0009888">
    <property type="term" value="P:tissue development"/>
    <property type="evidence" value="ECO:0007669"/>
    <property type="project" value="TreeGrafter"/>
</dbReference>
<dbReference type="OMA" id="WAWEDEQ"/>
<organism evidence="15 16">
    <name type="scientific">Gadus morhua</name>
    <name type="common">Atlantic cod</name>
    <dbReference type="NCBI Taxonomy" id="8049"/>
    <lineage>
        <taxon>Eukaryota</taxon>
        <taxon>Metazoa</taxon>
        <taxon>Chordata</taxon>
        <taxon>Craniata</taxon>
        <taxon>Vertebrata</taxon>
        <taxon>Euteleostomi</taxon>
        <taxon>Actinopterygii</taxon>
        <taxon>Neopterygii</taxon>
        <taxon>Teleostei</taxon>
        <taxon>Neoteleostei</taxon>
        <taxon>Acanthomorphata</taxon>
        <taxon>Zeiogadaria</taxon>
        <taxon>Gadariae</taxon>
        <taxon>Gadiformes</taxon>
        <taxon>Gadoidei</taxon>
        <taxon>Gadidae</taxon>
        <taxon>Gadus</taxon>
    </lineage>
</organism>
<dbReference type="Pfam" id="PF00055">
    <property type="entry name" value="Laminin_N"/>
    <property type="match status" value="1"/>
</dbReference>
<dbReference type="PROSITE" id="PS50189">
    <property type="entry name" value="NTR"/>
    <property type="match status" value="1"/>
</dbReference>
<dbReference type="SMART" id="SM00180">
    <property type="entry name" value="EGF_Lam"/>
    <property type="match status" value="3"/>
</dbReference>
<evidence type="ECO:0000256" key="9">
    <source>
        <dbReference type="PROSITE-ProRule" id="PRU00460"/>
    </source>
</evidence>
<dbReference type="SUPFAM" id="SSF57196">
    <property type="entry name" value="EGF/Laminin"/>
    <property type="match status" value="3"/>
</dbReference>
<dbReference type="AlphaFoldDB" id="A0A8C4ZC44"/>
<evidence type="ECO:0000256" key="10">
    <source>
        <dbReference type="SAM" id="MobiDB-lite"/>
    </source>
</evidence>
<sequence>MVLLLLASWAMLLETVAGGGGAGGGGGGLGLSLGGVGPRCDGRACNPRMGNLVLGRHVLTQTACGLNATERYCSYHADGSAPGRAPKCSAAPKCGKCNAGVPHLAHPAGAMADSSFRKPGTWWQSAEGAEPETVQLDLEAEFYVTHLILVFRSPRPATMTLERSRDFGRTWSPLQRYARDCAAAFGGEGVGGEGGEGEAAGRRTKTKGSQVPCTSKYSGAYPCTRGEVIYRALSPWRALDPFGAEARESLAVTNLRVRLLRHQTCPCQVKSPAPDAHEAPPPTRHFAIYDLIVKGSCLCNGHAETCEPAPGYRPVRDRTNHVVHGRCVCRHNTAGPHCERCGALHNDRPWQPADGLTGAPHECQKCQCNGHAHSCRFDWSAWRESGQRSGGVCECLHHTGGRQCQHCGAGFYRDPLRAHTAPDTCTPCGCHPMGSLPYPSAGDAPCDPANGNCVCKPGVGGAQCDRCMVGYWGFHAYGCRPCDCAGGCDPFTGDCVLSPDLYNLEGNSSEHGRIFRPEELFSALHYSEKCECKEQTLTNHKLFCAMNYAYVLKVKVLSAHDKGSHAEVEVKVQKVLRQDTRVRQEGGRVTLYPESWTARGCTCPILNPGAEYLVGGHSDRKAGRLLVNMKSLVLPWKASLGRKLLPLLRKDCSW</sequence>
<dbReference type="InterPro" id="IPR001134">
    <property type="entry name" value="Netrin_domain"/>
</dbReference>
<comment type="caution">
    <text evidence="9">Lacks conserved residue(s) required for the propagation of feature annotation.</text>
</comment>
<dbReference type="Gene3D" id="2.60.120.260">
    <property type="entry name" value="Galactose-binding domain-like"/>
    <property type="match status" value="1"/>
</dbReference>
<dbReference type="SMART" id="SM00643">
    <property type="entry name" value="C345C"/>
    <property type="match status" value="1"/>
</dbReference>
<keyword evidence="3" id="KW-0964">Secreted</keyword>
<dbReference type="InterPro" id="IPR056863">
    <property type="entry name" value="LMN_ATRN_NET-like_EGF"/>
</dbReference>
<dbReference type="InterPro" id="IPR050440">
    <property type="entry name" value="Laminin/Netrin_ECM"/>
</dbReference>
<dbReference type="GO" id="GO:0007411">
    <property type="term" value="P:axon guidance"/>
    <property type="evidence" value="ECO:0007669"/>
    <property type="project" value="TreeGrafter"/>
</dbReference>
<evidence type="ECO:0000256" key="1">
    <source>
        <dbReference type="ARBA" id="ARBA00004613"/>
    </source>
</evidence>
<dbReference type="GO" id="GO:0009887">
    <property type="term" value="P:animal organ morphogenesis"/>
    <property type="evidence" value="ECO:0007669"/>
    <property type="project" value="TreeGrafter"/>
</dbReference>
<keyword evidence="4 11" id="KW-0732">Signal</keyword>
<dbReference type="Gene3D" id="2.40.50.120">
    <property type="match status" value="1"/>
</dbReference>
<dbReference type="OrthoDB" id="9855268at2759"/>
<feature type="domain" description="Laminin EGF-like" evidence="12">
    <location>
        <begin position="428"/>
        <end position="481"/>
    </location>
</feature>
<dbReference type="Pfam" id="PF01759">
    <property type="entry name" value="NTR"/>
    <property type="match status" value="1"/>
</dbReference>
<evidence type="ECO:0000256" key="7">
    <source>
        <dbReference type="ARBA" id="ARBA00023180"/>
    </source>
</evidence>
<keyword evidence="5" id="KW-0677">Repeat</keyword>
<dbReference type="SUPFAM" id="SSF50242">
    <property type="entry name" value="TIMP-like"/>
    <property type="match status" value="1"/>
</dbReference>
<feature type="signal peptide" evidence="11">
    <location>
        <begin position="1"/>
        <end position="18"/>
    </location>
</feature>
<keyword evidence="16" id="KW-1185">Reference proteome</keyword>
<gene>
    <name evidence="15" type="primary">NTN4</name>
    <name evidence="15" type="synonym">ntn4</name>
</gene>
<dbReference type="PANTHER" id="PTHR10574:SF419">
    <property type="entry name" value="LAMININ SUBUNIT ALPHA-3-RELATED"/>
    <property type="match status" value="1"/>
</dbReference>
<dbReference type="PROSITE" id="PS51117">
    <property type="entry name" value="LAMININ_NTER"/>
    <property type="match status" value="1"/>
</dbReference>
<dbReference type="PROSITE" id="PS50027">
    <property type="entry name" value="EGF_LAM_2"/>
    <property type="match status" value="2"/>
</dbReference>
<dbReference type="SMART" id="SM00136">
    <property type="entry name" value="LamNT"/>
    <property type="match status" value="1"/>
</dbReference>
<evidence type="ECO:0000313" key="16">
    <source>
        <dbReference type="Proteomes" id="UP000694546"/>
    </source>
</evidence>
<dbReference type="Gene3D" id="2.10.25.10">
    <property type="entry name" value="Laminin"/>
    <property type="match status" value="1"/>
</dbReference>
<dbReference type="GO" id="GO:0070831">
    <property type="term" value="P:basement membrane assembly"/>
    <property type="evidence" value="ECO:0007669"/>
    <property type="project" value="TreeGrafter"/>
</dbReference>
<dbReference type="InterPro" id="IPR008211">
    <property type="entry name" value="Laminin_N"/>
</dbReference>
<dbReference type="Pfam" id="PF24973">
    <property type="entry name" value="EGF_LMN_ATRN"/>
    <property type="match status" value="1"/>
</dbReference>
<keyword evidence="6 9" id="KW-1015">Disulfide bond</keyword>